<dbReference type="Proteomes" id="UP000066014">
    <property type="component" value="Chromosome"/>
</dbReference>
<proteinExistence type="inferred from homology"/>
<evidence type="ECO:0000256" key="6">
    <source>
        <dbReference type="ARBA" id="ARBA00022592"/>
    </source>
</evidence>
<dbReference type="HOGENOM" id="CLU_034528_1_0_4"/>
<keyword evidence="6 7" id="KW-0592">Phosphate transport</keyword>
<dbReference type="InterPro" id="IPR050962">
    <property type="entry name" value="Phosphate-bind_PstS"/>
</dbReference>
<evidence type="ECO:0000256" key="4">
    <source>
        <dbReference type="ARBA" id="ARBA00021889"/>
    </source>
</evidence>
<keyword evidence="10" id="KW-1185">Reference proteome</keyword>
<gene>
    <name evidence="9" type="ORF">SMCB_1143</name>
</gene>
<dbReference type="InterPro" id="IPR005673">
    <property type="entry name" value="ABC_phos-bd_PstS"/>
</dbReference>
<evidence type="ECO:0000256" key="3">
    <source>
        <dbReference type="ARBA" id="ARBA00011529"/>
    </source>
</evidence>
<protein>
    <recommendedName>
        <fullName evidence="4 7">Phosphate-binding protein PstS</fullName>
    </recommendedName>
</protein>
<dbReference type="EMBL" id="AP014569">
    <property type="protein sequence ID" value="BAO83371.1"/>
    <property type="molecule type" value="Genomic_DNA"/>
</dbReference>
<keyword evidence="5 7" id="KW-0813">Transport</keyword>
<evidence type="ECO:0000256" key="5">
    <source>
        <dbReference type="ARBA" id="ARBA00022448"/>
    </source>
</evidence>
<reference evidence="9 10" key="1">
    <citation type="journal article" date="2014" name="Nat. Commun.">
        <title>Physiological and genomic features of highly alkaliphilic hydrogen-utilizing Betaproteobacteria from a continental serpentinizing site.</title>
        <authorList>
            <person name="Suzuki S."/>
            <person name="Kuenen J.G."/>
            <person name="Schipper K."/>
            <person name="van der Velde S."/>
            <person name="Ishii S."/>
            <person name="Wu A."/>
            <person name="Sorokin D.Y."/>
            <person name="Tenney A."/>
            <person name="Meng X.Y."/>
            <person name="Morrill P.L."/>
            <person name="Kamagata Y."/>
            <person name="Muyzer G."/>
            <person name="Nealson K.H."/>
        </authorList>
    </citation>
    <scope>NUCLEOTIDE SEQUENCE [LARGE SCALE GENOMIC DNA]</scope>
    <source>
        <strain evidence="9 10">B1</strain>
    </source>
</reference>
<dbReference type="RefSeq" id="WP_045535710.1">
    <property type="nucleotide sequence ID" value="NZ_AP014569.1"/>
</dbReference>
<dbReference type="PIRSF" id="PIRSF002756">
    <property type="entry name" value="PstS"/>
    <property type="match status" value="1"/>
</dbReference>
<dbReference type="CDD" id="cd13565">
    <property type="entry name" value="PBP2_PstS"/>
    <property type="match status" value="1"/>
</dbReference>
<dbReference type="OrthoDB" id="9801510at2"/>
<comment type="function">
    <text evidence="1 7">Part of the ABC transporter complex PstSACB involved in phosphate import.</text>
</comment>
<dbReference type="InterPro" id="IPR024370">
    <property type="entry name" value="PBP_domain"/>
</dbReference>
<evidence type="ECO:0000259" key="8">
    <source>
        <dbReference type="Pfam" id="PF12849"/>
    </source>
</evidence>
<dbReference type="NCBIfam" id="TIGR00975">
    <property type="entry name" value="3a0107s03"/>
    <property type="match status" value="1"/>
</dbReference>
<dbReference type="STRING" id="1458426.SMCB_1143"/>
<dbReference type="NCBIfam" id="NF008171">
    <property type="entry name" value="PRK10918.1"/>
    <property type="match status" value="1"/>
</dbReference>
<dbReference type="SUPFAM" id="SSF53850">
    <property type="entry name" value="Periplasmic binding protein-like II"/>
    <property type="match status" value="1"/>
</dbReference>
<dbReference type="AlphaFoldDB" id="A0A060NLH4"/>
<sequence>MKRTFLKTVAATAALAMTGGFTKLATASTIITGAGASLPFPIYSRWAEAYRAATGVQLNYQSIGSSAGIRQIRARTVTFGATDAPVSGADLERDGMVQFPAIIAGVVPMYNLEGFRPGELRLTGQLLADMFSGRIVNWNDPRIAAVNPGRTFPNQGITVVHRADGSGTTFVFTDYLSAVSPEWASSIGRGATVRWPAASSIGGRGSEGLSAIVARTRGAIGYVEFSYARRNNIPHMAMQNAAGNFVQPDDRTFSAAAAAIDWFSVPGMGVSMVNAAGANSWPMATASFILMYKQPANVAESNAVLAYFDWAFRNGDALALEMDFVPIPDTLAEAIRTRVWNQIRRA</sequence>
<evidence type="ECO:0000313" key="9">
    <source>
        <dbReference type="EMBL" id="BAO83371.1"/>
    </source>
</evidence>
<evidence type="ECO:0000313" key="10">
    <source>
        <dbReference type="Proteomes" id="UP000066014"/>
    </source>
</evidence>
<dbReference type="GO" id="GO:0035435">
    <property type="term" value="P:phosphate ion transmembrane transport"/>
    <property type="evidence" value="ECO:0007669"/>
    <property type="project" value="InterPro"/>
</dbReference>
<evidence type="ECO:0000256" key="2">
    <source>
        <dbReference type="ARBA" id="ARBA00008725"/>
    </source>
</evidence>
<dbReference type="Pfam" id="PF12849">
    <property type="entry name" value="PBP_like_2"/>
    <property type="match status" value="1"/>
</dbReference>
<evidence type="ECO:0000256" key="7">
    <source>
        <dbReference type="PIRNR" id="PIRNR002756"/>
    </source>
</evidence>
<organism evidence="9 10">
    <name type="scientific">Serpentinimonas maccroryi</name>
    <dbReference type="NCBI Taxonomy" id="1458426"/>
    <lineage>
        <taxon>Bacteria</taxon>
        <taxon>Pseudomonadati</taxon>
        <taxon>Pseudomonadota</taxon>
        <taxon>Betaproteobacteria</taxon>
        <taxon>Burkholderiales</taxon>
        <taxon>Comamonadaceae</taxon>
        <taxon>Serpentinimonas</taxon>
    </lineage>
</organism>
<evidence type="ECO:0000256" key="1">
    <source>
        <dbReference type="ARBA" id="ARBA00002841"/>
    </source>
</evidence>
<dbReference type="GO" id="GO:0042301">
    <property type="term" value="F:phosphate ion binding"/>
    <property type="evidence" value="ECO:0007669"/>
    <property type="project" value="InterPro"/>
</dbReference>
<accession>A0A060NLH4</accession>
<name>A0A060NLH4_9BURK</name>
<comment type="similarity">
    <text evidence="2 7">Belongs to the PstS family.</text>
</comment>
<comment type="subunit">
    <text evidence="3 7">The complex is composed of two ATP-binding proteins (PstB), two transmembrane proteins (PstC and PstA) and a solute-binding protein (PstS).</text>
</comment>
<dbReference type="KEGG" id="cbab:SMCB_1143"/>
<dbReference type="PANTHER" id="PTHR42996:SF1">
    <property type="entry name" value="PHOSPHATE-BINDING PROTEIN PSTS"/>
    <property type="match status" value="1"/>
</dbReference>
<dbReference type="Gene3D" id="3.40.190.10">
    <property type="entry name" value="Periplasmic binding protein-like II"/>
    <property type="match status" value="2"/>
</dbReference>
<dbReference type="PANTHER" id="PTHR42996">
    <property type="entry name" value="PHOSPHATE-BINDING PROTEIN PSTS"/>
    <property type="match status" value="1"/>
</dbReference>
<feature type="domain" description="PBP" evidence="8">
    <location>
        <begin position="26"/>
        <end position="312"/>
    </location>
</feature>
<dbReference type="GO" id="GO:0043190">
    <property type="term" value="C:ATP-binding cassette (ABC) transporter complex"/>
    <property type="evidence" value="ECO:0007669"/>
    <property type="project" value="InterPro"/>
</dbReference>